<organism evidence="1 2">
    <name type="scientific">Orchesella cincta</name>
    <name type="common">Springtail</name>
    <name type="synonym">Podura cincta</name>
    <dbReference type="NCBI Taxonomy" id="48709"/>
    <lineage>
        <taxon>Eukaryota</taxon>
        <taxon>Metazoa</taxon>
        <taxon>Ecdysozoa</taxon>
        <taxon>Arthropoda</taxon>
        <taxon>Hexapoda</taxon>
        <taxon>Collembola</taxon>
        <taxon>Entomobryomorpha</taxon>
        <taxon>Entomobryoidea</taxon>
        <taxon>Orchesellidae</taxon>
        <taxon>Orchesellinae</taxon>
        <taxon>Orchesella</taxon>
    </lineage>
</organism>
<reference evidence="1 2" key="1">
    <citation type="journal article" date="2016" name="Genome Biol. Evol.">
        <title>Gene Family Evolution Reflects Adaptation to Soil Environmental Stressors in the Genome of the Collembolan Orchesella cincta.</title>
        <authorList>
            <person name="Faddeeva-Vakhrusheva A."/>
            <person name="Derks M.F."/>
            <person name="Anvar S.Y."/>
            <person name="Agamennone V."/>
            <person name="Suring W."/>
            <person name="Smit S."/>
            <person name="van Straalen N.M."/>
            <person name="Roelofs D."/>
        </authorList>
    </citation>
    <scope>NUCLEOTIDE SEQUENCE [LARGE SCALE GENOMIC DNA]</scope>
    <source>
        <tissue evidence="1">Mixed pool</tissue>
    </source>
</reference>
<evidence type="ECO:0000313" key="2">
    <source>
        <dbReference type="Proteomes" id="UP000094527"/>
    </source>
</evidence>
<name>A0A1D2MLB6_ORCCI</name>
<proteinExistence type="predicted"/>
<dbReference type="AlphaFoldDB" id="A0A1D2MLB6"/>
<feature type="non-terminal residue" evidence="1">
    <location>
        <position position="1"/>
    </location>
</feature>
<comment type="caution">
    <text evidence="1">The sequence shown here is derived from an EMBL/GenBank/DDBJ whole genome shotgun (WGS) entry which is preliminary data.</text>
</comment>
<dbReference type="Proteomes" id="UP000094527">
    <property type="component" value="Unassembled WGS sequence"/>
</dbReference>
<protein>
    <submittedName>
        <fullName evidence="1">Uncharacterized protein</fullName>
    </submittedName>
</protein>
<evidence type="ECO:0000313" key="1">
    <source>
        <dbReference type="EMBL" id="ODM93783.1"/>
    </source>
</evidence>
<keyword evidence="2" id="KW-1185">Reference proteome</keyword>
<dbReference type="EMBL" id="LJIJ01000915">
    <property type="protein sequence ID" value="ODM93783.1"/>
    <property type="molecule type" value="Genomic_DNA"/>
</dbReference>
<gene>
    <name evidence="1" type="ORF">Ocin01_12900</name>
</gene>
<sequence length="93" mass="9975">VLLTRLDNQQQSLGEAVAGFGALQCLLSCSSHQIPYATAEAPLLSAPVQRFLFPIQYPSPPIPLSANQSSRPPQTSTALHLVAAKLNKLKLHC</sequence>
<accession>A0A1D2MLB6</accession>